<evidence type="ECO:0000313" key="21">
    <source>
        <dbReference type="Proteomes" id="UP000073492"/>
    </source>
</evidence>
<gene>
    <name evidence="20" type="ORF">AC579_4075</name>
</gene>
<dbReference type="OrthoDB" id="341477at2759"/>
<feature type="compositionally biased region" description="Low complexity" evidence="19">
    <location>
        <begin position="61"/>
        <end position="87"/>
    </location>
</feature>
<evidence type="ECO:0000256" key="1">
    <source>
        <dbReference type="ARBA" id="ARBA00001946"/>
    </source>
</evidence>
<feature type="compositionally biased region" description="Basic and acidic residues" evidence="19">
    <location>
        <begin position="578"/>
        <end position="595"/>
    </location>
</feature>
<evidence type="ECO:0000256" key="12">
    <source>
        <dbReference type="ARBA" id="ARBA00022842"/>
    </source>
</evidence>
<evidence type="ECO:0000256" key="16">
    <source>
        <dbReference type="ARBA" id="ARBA00023209"/>
    </source>
</evidence>
<keyword evidence="9" id="KW-0808">Transferase</keyword>
<feature type="region of interest" description="Disordered" evidence="19">
    <location>
        <begin position="557"/>
        <end position="611"/>
    </location>
</feature>
<keyword evidence="10" id="KW-0548">Nucleotidyltransferase</keyword>
<evidence type="ECO:0000256" key="5">
    <source>
        <dbReference type="ARBA" id="ARBA00005458"/>
    </source>
</evidence>
<evidence type="ECO:0000256" key="13">
    <source>
        <dbReference type="ARBA" id="ARBA00023098"/>
    </source>
</evidence>
<dbReference type="EC" id="2.7.7.41" evidence="6"/>
<dbReference type="EMBL" id="LFZO01000073">
    <property type="protein sequence ID" value="KXT14821.1"/>
    <property type="molecule type" value="Genomic_DNA"/>
</dbReference>
<keyword evidence="21" id="KW-1185">Reference proteome</keyword>
<dbReference type="GO" id="GO:0032049">
    <property type="term" value="P:cardiolipin biosynthetic process"/>
    <property type="evidence" value="ECO:0007669"/>
    <property type="project" value="InterPro"/>
</dbReference>
<keyword evidence="15" id="KW-0472">Membrane</keyword>
<dbReference type="Pfam" id="PF09139">
    <property type="entry name" value="Tam41_Mmp37"/>
    <property type="match status" value="1"/>
</dbReference>
<reference evidence="20 21" key="1">
    <citation type="submission" date="2015-07" db="EMBL/GenBank/DDBJ databases">
        <title>Comparative genomics of the Sigatoka disease complex on banana suggests a link between parallel evolutionary changes in Pseudocercospora fijiensis and Pseudocercospora eumusae and increased virulence on the banana host.</title>
        <authorList>
            <person name="Chang T.-C."/>
            <person name="Salvucci A."/>
            <person name="Crous P.W."/>
            <person name="Stergiopoulos I."/>
        </authorList>
    </citation>
    <scope>NUCLEOTIDE SEQUENCE [LARGE SCALE GENOMIC DNA]</scope>
    <source>
        <strain evidence="20 21">CBS 116634</strain>
    </source>
</reference>
<dbReference type="GO" id="GO:0005743">
    <property type="term" value="C:mitochondrial inner membrane"/>
    <property type="evidence" value="ECO:0007669"/>
    <property type="project" value="UniProtKB-SubCell"/>
</dbReference>
<comment type="subcellular location">
    <subcellularLocation>
        <location evidence="2">Mitochondrion inner membrane</location>
        <topology evidence="2">Peripheral membrane protein</topology>
        <orientation evidence="2">Matrix side</orientation>
    </subcellularLocation>
</comment>
<comment type="caution">
    <text evidence="20">The sequence shown here is derived from an EMBL/GenBank/DDBJ whole genome shotgun (WGS) entry which is preliminary data.</text>
</comment>
<comment type="pathway">
    <text evidence="3">Phospholipid metabolism; CDP-diacylglycerol biosynthesis; CDP-diacylglycerol from sn-glycerol 3-phosphate: step 3/3.</text>
</comment>
<keyword evidence="12" id="KW-0460">Magnesium</keyword>
<feature type="region of interest" description="Disordered" evidence="19">
    <location>
        <begin position="57"/>
        <end position="134"/>
    </location>
</feature>
<keyword evidence="17" id="KW-1208">Phospholipid metabolism</keyword>
<dbReference type="GO" id="GO:0016024">
    <property type="term" value="P:CDP-diacylglycerol biosynthetic process"/>
    <property type="evidence" value="ECO:0007669"/>
    <property type="project" value="UniProtKB-UniPathway"/>
</dbReference>
<evidence type="ECO:0000256" key="2">
    <source>
        <dbReference type="ARBA" id="ARBA00004443"/>
    </source>
</evidence>
<dbReference type="AlphaFoldDB" id="A0A139IJA4"/>
<comment type="cofactor">
    <cofactor evidence="1">
        <name>Mg(2+)</name>
        <dbReference type="ChEBI" id="CHEBI:18420"/>
    </cofactor>
</comment>
<evidence type="ECO:0000256" key="4">
    <source>
        <dbReference type="ARBA" id="ARBA00005189"/>
    </source>
</evidence>
<evidence type="ECO:0000256" key="17">
    <source>
        <dbReference type="ARBA" id="ARBA00023264"/>
    </source>
</evidence>
<evidence type="ECO:0000256" key="9">
    <source>
        <dbReference type="ARBA" id="ARBA00022679"/>
    </source>
</evidence>
<feature type="compositionally biased region" description="Basic and acidic residues" evidence="19">
    <location>
        <begin position="92"/>
        <end position="107"/>
    </location>
</feature>
<dbReference type="UniPathway" id="UPA00557">
    <property type="reaction ID" value="UER00614"/>
</dbReference>
<evidence type="ECO:0000256" key="18">
    <source>
        <dbReference type="ARBA" id="ARBA00029893"/>
    </source>
</evidence>
<evidence type="ECO:0000256" key="14">
    <source>
        <dbReference type="ARBA" id="ARBA00023128"/>
    </source>
</evidence>
<evidence type="ECO:0000256" key="15">
    <source>
        <dbReference type="ARBA" id="ARBA00023136"/>
    </source>
</evidence>
<sequence>MALHNKLASSPAFHSFLGANTFFIGHAAWNSRPSSVRSSNHQSRHFGAAHQLREQQLQEISQSHSQPPPSSSSQSSVSSAKNTSSASLPGSSKREKNHTDLKDKTSGWREQTGTESTAKESPMQSLPPDWEENADYNINKFSDLPHRFFGYNQHIKINEDFKESLRQVLWQFKAPIRYAFAYGSGVFGQKSSGSGTGSESLSPHPNPPKAVEDWQKGGAKIIDFIFGVSHTQHWHSLNLMQHPKHYSGLRYMPNSSAVVSWMQDKWGAGMYYNPYITVNGIMIKYGVVNLDTLARDLSEWDTLYLAGRLQKPVKILRDDPRIRLANQVNLISALRTALLMLPEQFNERQLYERIAGLSYLGDPRMHSLIASEAPNKVSNIVGAQLPGFRQLYVPLIENLPNVAFTDPRTPKQYGWEKEDAIRHTGTLTTTTDVLGGEDGLSMQQDLDATKRGNMVRRLPKEFRKKLYYQYKSKFGIPGSAFDDILKQTEDEDPTGFKRREGGDFERRIAEQKDLPEIMAKCIRSTVQWPATMQTIKGIFTSGLVRSIKYVSEKRLKGKQKKKLAKESEGEKSGSSVAKDIDKPARSHGEEKKPQNAEESDPLETTRANKSA</sequence>
<comment type="pathway">
    <text evidence="4">Lipid metabolism.</text>
</comment>
<keyword evidence="14" id="KW-0496">Mitochondrion</keyword>
<evidence type="ECO:0000256" key="8">
    <source>
        <dbReference type="ARBA" id="ARBA00022516"/>
    </source>
</evidence>
<keyword evidence="11" id="KW-0999">Mitochondrion inner membrane</keyword>
<organism evidence="20 21">
    <name type="scientific">Pseudocercospora musae</name>
    <dbReference type="NCBI Taxonomy" id="113226"/>
    <lineage>
        <taxon>Eukaryota</taxon>
        <taxon>Fungi</taxon>
        <taxon>Dikarya</taxon>
        <taxon>Ascomycota</taxon>
        <taxon>Pezizomycotina</taxon>
        <taxon>Dothideomycetes</taxon>
        <taxon>Dothideomycetidae</taxon>
        <taxon>Mycosphaerellales</taxon>
        <taxon>Mycosphaerellaceae</taxon>
        <taxon>Pseudocercospora</taxon>
    </lineage>
</organism>
<comment type="similarity">
    <text evidence="5">Belongs to the TAM41 family.</text>
</comment>
<dbReference type="GO" id="GO:0004605">
    <property type="term" value="F:phosphatidate cytidylyltransferase activity"/>
    <property type="evidence" value="ECO:0007669"/>
    <property type="project" value="UniProtKB-EC"/>
</dbReference>
<dbReference type="PANTHER" id="PTHR13619">
    <property type="entry name" value="PHOSPHATIDATE CYTIDYLYLTRANSFERASE, MITOCHONDRIAL"/>
    <property type="match status" value="1"/>
</dbReference>
<evidence type="ECO:0000256" key="10">
    <source>
        <dbReference type="ARBA" id="ARBA00022695"/>
    </source>
</evidence>
<evidence type="ECO:0000313" key="20">
    <source>
        <dbReference type="EMBL" id="KXT14821.1"/>
    </source>
</evidence>
<evidence type="ECO:0000256" key="19">
    <source>
        <dbReference type="SAM" id="MobiDB-lite"/>
    </source>
</evidence>
<keyword evidence="8" id="KW-0444">Lipid biosynthesis</keyword>
<dbReference type="PANTHER" id="PTHR13619:SF0">
    <property type="entry name" value="PHOSPHATIDATE CYTIDYLYLTRANSFERASE, MITOCHONDRIAL"/>
    <property type="match status" value="1"/>
</dbReference>
<dbReference type="Proteomes" id="UP000073492">
    <property type="component" value="Unassembled WGS sequence"/>
</dbReference>
<evidence type="ECO:0000256" key="11">
    <source>
        <dbReference type="ARBA" id="ARBA00022792"/>
    </source>
</evidence>
<dbReference type="STRING" id="113226.A0A139IJA4"/>
<keyword evidence="13" id="KW-0443">Lipid metabolism</keyword>
<name>A0A139IJA4_9PEZI</name>
<dbReference type="InterPro" id="IPR015222">
    <property type="entry name" value="Tam41"/>
</dbReference>
<keyword evidence="16" id="KW-0594">Phospholipid biosynthesis</keyword>
<accession>A0A139IJA4</accession>
<evidence type="ECO:0000256" key="6">
    <source>
        <dbReference type="ARBA" id="ARBA00012487"/>
    </source>
</evidence>
<proteinExistence type="inferred from homology"/>
<protein>
    <recommendedName>
        <fullName evidence="7">Phosphatidate cytidylyltransferase, mitochondrial</fullName>
        <ecNumber evidence="6">2.7.7.41</ecNumber>
    </recommendedName>
    <alternativeName>
        <fullName evidence="18">CDP-diacylglycerol synthase</fullName>
    </alternativeName>
</protein>
<evidence type="ECO:0000256" key="7">
    <source>
        <dbReference type="ARBA" id="ARBA00018337"/>
    </source>
</evidence>
<evidence type="ECO:0000256" key="3">
    <source>
        <dbReference type="ARBA" id="ARBA00005119"/>
    </source>
</evidence>